<reference evidence="1 2" key="1">
    <citation type="journal article" date="2014" name="PLoS Genet.">
        <title>Phylogenetically driven sequencing of extremely halophilic archaea reveals strategies for static and dynamic osmo-response.</title>
        <authorList>
            <person name="Becker E.A."/>
            <person name="Seitzer P.M."/>
            <person name="Tritt A."/>
            <person name="Larsen D."/>
            <person name="Krusor M."/>
            <person name="Yao A.I."/>
            <person name="Wu D."/>
            <person name="Madern D."/>
            <person name="Eisen J.A."/>
            <person name="Darling A.E."/>
            <person name="Facciotti M.T."/>
        </authorList>
    </citation>
    <scope>NUCLEOTIDE SEQUENCE [LARGE SCALE GENOMIC DNA]</scope>
    <source>
        <strain evidence="1 2">DSM 8989</strain>
    </source>
</reference>
<gene>
    <name evidence="1" type="ORF">C450_06125</name>
</gene>
<comment type="caution">
    <text evidence="1">The sequence shown here is derived from an EMBL/GenBank/DDBJ whole genome shotgun (WGS) entry which is preliminary data.</text>
</comment>
<proteinExistence type="predicted"/>
<evidence type="ECO:0000313" key="2">
    <source>
        <dbReference type="Proteomes" id="UP000011625"/>
    </source>
</evidence>
<sequence>MLFELFCDLIRYMLVEWFRQRHPVKGGVARVIQKIRTQ</sequence>
<organism evidence="1 2">
    <name type="scientific">Halococcus salifodinae DSM 8989</name>
    <dbReference type="NCBI Taxonomy" id="1227456"/>
    <lineage>
        <taxon>Archaea</taxon>
        <taxon>Methanobacteriati</taxon>
        <taxon>Methanobacteriota</taxon>
        <taxon>Stenosarchaea group</taxon>
        <taxon>Halobacteria</taxon>
        <taxon>Halobacteriales</taxon>
        <taxon>Halococcaceae</taxon>
        <taxon>Halococcus</taxon>
    </lineage>
</organism>
<dbReference type="EMBL" id="AOME01000028">
    <property type="protein sequence ID" value="EMA54384.1"/>
    <property type="molecule type" value="Genomic_DNA"/>
</dbReference>
<accession>M0NBB2</accession>
<protein>
    <submittedName>
        <fullName evidence="1">Uncharacterized protein</fullName>
    </submittedName>
</protein>
<keyword evidence="2" id="KW-1185">Reference proteome</keyword>
<evidence type="ECO:0000313" key="1">
    <source>
        <dbReference type="EMBL" id="EMA54384.1"/>
    </source>
</evidence>
<dbReference type="Proteomes" id="UP000011625">
    <property type="component" value="Unassembled WGS sequence"/>
</dbReference>
<dbReference type="AlphaFoldDB" id="M0NBB2"/>
<name>M0NBB2_9EURY</name>